<dbReference type="PANTHER" id="PTHR22939">
    <property type="entry name" value="SERINE PROTEASE FAMILY S1C HTRA-RELATED"/>
    <property type="match status" value="1"/>
</dbReference>
<evidence type="ECO:0000256" key="1">
    <source>
        <dbReference type="ARBA" id="ARBA00010541"/>
    </source>
</evidence>
<dbReference type="KEGG" id="acm:AciX9_0361"/>
<organism evidence="4">
    <name type="scientific">Granulicella tundricola (strain ATCC BAA-1859 / DSM 23138 / MP5ACTX9)</name>
    <dbReference type="NCBI Taxonomy" id="1198114"/>
    <lineage>
        <taxon>Bacteria</taxon>
        <taxon>Pseudomonadati</taxon>
        <taxon>Acidobacteriota</taxon>
        <taxon>Terriglobia</taxon>
        <taxon>Terriglobales</taxon>
        <taxon>Acidobacteriaceae</taxon>
        <taxon>Granulicella</taxon>
    </lineage>
</organism>
<dbReference type="Gene3D" id="2.30.42.10">
    <property type="match status" value="2"/>
</dbReference>
<dbReference type="PROSITE" id="PS50106">
    <property type="entry name" value="PDZ"/>
    <property type="match status" value="2"/>
</dbReference>
<dbReference type="EMBL" id="CP002480">
    <property type="protein sequence ID" value="ADW67433.1"/>
    <property type="molecule type" value="Genomic_DNA"/>
</dbReference>
<gene>
    <name evidence="3" type="ordered locus">AciX9_0361</name>
</gene>
<dbReference type="eggNOG" id="COG0265">
    <property type="taxonomic scope" value="Bacteria"/>
</dbReference>
<dbReference type="SMART" id="SM00228">
    <property type="entry name" value="PDZ"/>
    <property type="match status" value="2"/>
</dbReference>
<evidence type="ECO:0000313" key="4">
    <source>
        <dbReference type="Proteomes" id="UP000000343"/>
    </source>
</evidence>
<dbReference type="Pfam" id="PF17820">
    <property type="entry name" value="PDZ_6"/>
    <property type="match status" value="1"/>
</dbReference>
<protein>
    <submittedName>
        <fullName evidence="3">PDZ/DHR/GLGF domain protein</fullName>
    </submittedName>
</protein>
<accession>E8WWV5</accession>
<dbReference type="SUPFAM" id="SSF50156">
    <property type="entry name" value="PDZ domain-like"/>
    <property type="match status" value="2"/>
</dbReference>
<sequence>MDRRLVVGVIVVAAGLGLASAAFGLGRPRGVVAGLHGAGSHTVPGYLGINVRTVSEERVAALKLKDGRGAEIVQVDHDGPAGKMGLREHDVVLQMNGVAIEGEEQMRRMLRDMPPGRNVSLVIVRDGSGQMTVTAQMADRTKVEQQAWANHLRPGDAVGGGPQALAAGLPAGSVDDEVIDGGTVGPPVNGGKYSKGFLGTLLMSPSYTGVVLEKMGPQLASFFGSQNGRGLLVRSVEVNSPAAQAGMQAGDVVVKANAQMVASMGDWAKQIKEAKGHPVTVTVLRDKSERTLTLVPDGKKRSGLERKGTGYDMAGDGVVVAGLVGL</sequence>
<dbReference type="GO" id="GO:0008236">
    <property type="term" value="F:serine-type peptidase activity"/>
    <property type="evidence" value="ECO:0007669"/>
    <property type="project" value="UniProtKB-KW"/>
</dbReference>
<dbReference type="HOGENOM" id="CLU_073806_0_0_0"/>
<feature type="domain" description="PDZ" evidence="2">
    <location>
        <begin position="45"/>
        <end position="127"/>
    </location>
</feature>
<reference evidence="4" key="1">
    <citation type="submission" date="2011-01" db="EMBL/GenBank/DDBJ databases">
        <title>Complete sequence of chromosome of Acidobacterium sp. MP5ACTX9.</title>
        <authorList>
            <consortium name="US DOE Joint Genome Institute"/>
            <person name="Lucas S."/>
            <person name="Copeland A."/>
            <person name="Lapidus A."/>
            <person name="Cheng J.-F."/>
            <person name="Goodwin L."/>
            <person name="Pitluck S."/>
            <person name="Teshima H."/>
            <person name="Detter J.C."/>
            <person name="Han C."/>
            <person name="Tapia R."/>
            <person name="Land M."/>
            <person name="Hauser L."/>
            <person name="Kyrpides N."/>
            <person name="Ivanova N."/>
            <person name="Ovchinnikova G."/>
            <person name="Pagani I."/>
            <person name="Rawat S.R."/>
            <person name="Mannisto M."/>
            <person name="Haggblom M.M."/>
            <person name="Woyke T."/>
        </authorList>
    </citation>
    <scope>NUCLEOTIDE SEQUENCE [LARGE SCALE GENOMIC DNA]</scope>
    <source>
        <strain evidence="4">MP5ACTX9</strain>
    </source>
</reference>
<evidence type="ECO:0000259" key="2">
    <source>
        <dbReference type="PROSITE" id="PS50106"/>
    </source>
</evidence>
<evidence type="ECO:0000313" key="3">
    <source>
        <dbReference type="EMBL" id="ADW67433.1"/>
    </source>
</evidence>
<dbReference type="InterPro" id="IPR001478">
    <property type="entry name" value="PDZ"/>
</dbReference>
<dbReference type="CDD" id="cd06779">
    <property type="entry name" value="cpPDZ_Deg_HtrA-like"/>
    <property type="match status" value="1"/>
</dbReference>
<feature type="domain" description="PDZ" evidence="2">
    <location>
        <begin position="200"/>
        <end position="287"/>
    </location>
</feature>
<dbReference type="STRING" id="1198114.AciX9_0361"/>
<dbReference type="InterPro" id="IPR036034">
    <property type="entry name" value="PDZ_sf"/>
</dbReference>
<comment type="similarity">
    <text evidence="1">Belongs to the peptidase S1C family.</text>
</comment>
<proteinExistence type="inferred from homology"/>
<dbReference type="OrthoDB" id="109450at2"/>
<keyword evidence="4" id="KW-1185">Reference proteome</keyword>
<name>E8WWV5_GRATM</name>
<dbReference type="Proteomes" id="UP000000343">
    <property type="component" value="Chromosome"/>
</dbReference>
<dbReference type="PaxDb" id="1198114-AciX9_0361"/>
<dbReference type="AlphaFoldDB" id="E8WWV5"/>
<dbReference type="Pfam" id="PF13180">
    <property type="entry name" value="PDZ_2"/>
    <property type="match status" value="1"/>
</dbReference>
<dbReference type="InterPro" id="IPR041489">
    <property type="entry name" value="PDZ_6"/>
</dbReference>
<dbReference type="PANTHER" id="PTHR22939:SF129">
    <property type="entry name" value="SERINE PROTEASE HTRA2, MITOCHONDRIAL"/>
    <property type="match status" value="1"/>
</dbReference>
<dbReference type="RefSeq" id="WP_013578761.1">
    <property type="nucleotide sequence ID" value="NC_015064.1"/>
</dbReference>